<dbReference type="GO" id="GO:0006352">
    <property type="term" value="P:DNA-templated transcription initiation"/>
    <property type="evidence" value="ECO:0007669"/>
    <property type="project" value="InterPro"/>
</dbReference>
<dbReference type="InterPro" id="IPR014327">
    <property type="entry name" value="RNA_pol_sigma70_bacteroid"/>
</dbReference>
<dbReference type="PANTHER" id="PTHR43133">
    <property type="entry name" value="RNA POLYMERASE ECF-TYPE SIGMA FACTO"/>
    <property type="match status" value="1"/>
</dbReference>
<dbReference type="OrthoDB" id="665981at2"/>
<dbReference type="InterPro" id="IPR013324">
    <property type="entry name" value="RNA_pol_sigma_r3/r4-like"/>
</dbReference>
<keyword evidence="3" id="KW-0731">Sigma factor</keyword>
<dbReference type="GO" id="GO:0016987">
    <property type="term" value="F:sigma factor activity"/>
    <property type="evidence" value="ECO:0007669"/>
    <property type="project" value="UniProtKB-KW"/>
</dbReference>
<organism evidence="6 7">
    <name type="scientific">Pedobacter psychroterrae</name>
    <dbReference type="NCBI Taxonomy" id="2530453"/>
    <lineage>
        <taxon>Bacteria</taxon>
        <taxon>Pseudomonadati</taxon>
        <taxon>Bacteroidota</taxon>
        <taxon>Sphingobacteriia</taxon>
        <taxon>Sphingobacteriales</taxon>
        <taxon>Sphingobacteriaceae</taxon>
        <taxon>Pedobacter</taxon>
    </lineage>
</organism>
<proteinExistence type="inferred from homology"/>
<dbReference type="Pfam" id="PF04542">
    <property type="entry name" value="Sigma70_r2"/>
    <property type="match status" value="1"/>
</dbReference>
<dbReference type="PANTHER" id="PTHR43133:SF46">
    <property type="entry name" value="RNA POLYMERASE SIGMA-70 FACTOR ECF SUBFAMILY"/>
    <property type="match status" value="1"/>
</dbReference>
<dbReference type="Pfam" id="PF08281">
    <property type="entry name" value="Sigma70_r4_2"/>
    <property type="match status" value="1"/>
</dbReference>
<dbReference type="InterPro" id="IPR014284">
    <property type="entry name" value="RNA_pol_sigma-70_dom"/>
</dbReference>
<dbReference type="NCBIfam" id="TIGR02985">
    <property type="entry name" value="Sig70_bacteroi1"/>
    <property type="match status" value="1"/>
</dbReference>
<accession>A0A4R0NQA8</accession>
<dbReference type="GO" id="GO:0003677">
    <property type="term" value="F:DNA binding"/>
    <property type="evidence" value="ECO:0007669"/>
    <property type="project" value="InterPro"/>
</dbReference>
<dbReference type="RefSeq" id="WP_131595946.1">
    <property type="nucleotide sequence ID" value="NZ_SJSL01000002.1"/>
</dbReference>
<evidence type="ECO:0000256" key="3">
    <source>
        <dbReference type="ARBA" id="ARBA00023082"/>
    </source>
</evidence>
<protein>
    <submittedName>
        <fullName evidence="6">RNA polymerase sigma-70 factor</fullName>
    </submittedName>
</protein>
<sequence>MTDYCTFTDQQLTDLLKRGDRHAFDAIYNRYAEPLFRFAYSVLKDEDDCRDAVQDIFIWLWKHKEDMKISFLKSYLFAAVKFNLASLIKQSKRRAEILEFAPKQSEIFEDHALELKELIYLIQEFVGQLPARSREIFELSRGANLTNKEIAKQLNISEKTVENQMTIVLKKLKVSLGKNSFWCTFL</sequence>
<feature type="domain" description="HTH luxR-type" evidence="5">
    <location>
        <begin position="126"/>
        <end position="184"/>
    </location>
</feature>
<comment type="caution">
    <text evidence="6">The sequence shown here is derived from an EMBL/GenBank/DDBJ whole genome shotgun (WGS) entry which is preliminary data.</text>
</comment>
<dbReference type="SMART" id="SM00421">
    <property type="entry name" value="HTH_LUXR"/>
    <property type="match status" value="1"/>
</dbReference>
<keyword evidence="2" id="KW-0805">Transcription regulation</keyword>
<dbReference type="Proteomes" id="UP000293347">
    <property type="component" value="Unassembled WGS sequence"/>
</dbReference>
<evidence type="ECO:0000313" key="7">
    <source>
        <dbReference type="Proteomes" id="UP000293347"/>
    </source>
</evidence>
<keyword evidence="4" id="KW-0804">Transcription</keyword>
<reference evidence="6 7" key="1">
    <citation type="submission" date="2019-02" db="EMBL/GenBank/DDBJ databases">
        <title>Pedobacter sp. RP-1-14 sp. nov., isolated from Arctic soil.</title>
        <authorList>
            <person name="Dahal R.H."/>
        </authorList>
    </citation>
    <scope>NUCLEOTIDE SEQUENCE [LARGE SCALE GENOMIC DNA]</scope>
    <source>
        <strain evidence="6 7">RP-1-14</strain>
    </source>
</reference>
<name>A0A4R0NQA8_9SPHI</name>
<dbReference type="NCBIfam" id="TIGR02937">
    <property type="entry name" value="sigma70-ECF"/>
    <property type="match status" value="1"/>
</dbReference>
<evidence type="ECO:0000259" key="5">
    <source>
        <dbReference type="SMART" id="SM00421"/>
    </source>
</evidence>
<evidence type="ECO:0000256" key="2">
    <source>
        <dbReference type="ARBA" id="ARBA00023015"/>
    </source>
</evidence>
<dbReference type="InterPro" id="IPR000792">
    <property type="entry name" value="Tscrpt_reg_LuxR_C"/>
</dbReference>
<dbReference type="AlphaFoldDB" id="A0A4R0NQA8"/>
<gene>
    <name evidence="6" type="ORF">EZ437_10885</name>
</gene>
<dbReference type="InterPro" id="IPR039425">
    <property type="entry name" value="RNA_pol_sigma-70-like"/>
</dbReference>
<dbReference type="InterPro" id="IPR013325">
    <property type="entry name" value="RNA_pol_sigma_r2"/>
</dbReference>
<evidence type="ECO:0000256" key="4">
    <source>
        <dbReference type="ARBA" id="ARBA00023163"/>
    </source>
</evidence>
<dbReference type="EMBL" id="SJSL01000002">
    <property type="protein sequence ID" value="TCD01254.1"/>
    <property type="molecule type" value="Genomic_DNA"/>
</dbReference>
<comment type="similarity">
    <text evidence="1">Belongs to the sigma-70 factor family. ECF subfamily.</text>
</comment>
<evidence type="ECO:0000256" key="1">
    <source>
        <dbReference type="ARBA" id="ARBA00010641"/>
    </source>
</evidence>
<dbReference type="InterPro" id="IPR013249">
    <property type="entry name" value="RNA_pol_sigma70_r4_t2"/>
</dbReference>
<dbReference type="InterPro" id="IPR036388">
    <property type="entry name" value="WH-like_DNA-bd_sf"/>
</dbReference>
<evidence type="ECO:0000313" key="6">
    <source>
        <dbReference type="EMBL" id="TCD01254.1"/>
    </source>
</evidence>
<dbReference type="InterPro" id="IPR007627">
    <property type="entry name" value="RNA_pol_sigma70_r2"/>
</dbReference>
<dbReference type="SUPFAM" id="SSF88659">
    <property type="entry name" value="Sigma3 and sigma4 domains of RNA polymerase sigma factors"/>
    <property type="match status" value="1"/>
</dbReference>
<dbReference type="Gene3D" id="1.10.1740.10">
    <property type="match status" value="1"/>
</dbReference>
<dbReference type="SUPFAM" id="SSF88946">
    <property type="entry name" value="Sigma2 domain of RNA polymerase sigma factors"/>
    <property type="match status" value="1"/>
</dbReference>
<dbReference type="Gene3D" id="1.10.10.10">
    <property type="entry name" value="Winged helix-like DNA-binding domain superfamily/Winged helix DNA-binding domain"/>
    <property type="match status" value="1"/>
</dbReference>
<keyword evidence="7" id="KW-1185">Reference proteome</keyword>